<dbReference type="AlphaFoldDB" id="A0AAJ6NSV4"/>
<dbReference type="EMBL" id="CP124543">
    <property type="protein sequence ID" value="WGV25970.1"/>
    <property type="molecule type" value="Genomic_DNA"/>
</dbReference>
<keyword evidence="2" id="KW-1185">Reference proteome</keyword>
<proteinExistence type="predicted"/>
<evidence type="ECO:0000313" key="2">
    <source>
        <dbReference type="Proteomes" id="UP001223520"/>
    </source>
</evidence>
<sequence>MSSYTRGKKRPNLVFVLVNDAMYFGFKPKDLSSLTGVSTSDVTALGHVAASAVVAGKIMIIGAQAPKPPRVTKKISGATVGQQQTVSTYCAYPSITTAQAAGWNLTKSRRGVSLRASSAARGSLTAIATLSDGSLYCFPMNKADFEAYGTELGLTGSATITSETERKKLVSGSSTPYPGRASKLLENGSTFSSFFSTTKQGDAAQAGYDIVSEERVIVTAAAGG</sequence>
<protein>
    <submittedName>
        <fullName evidence="1">Uncharacterized protein</fullName>
    </submittedName>
</protein>
<dbReference type="Proteomes" id="UP001223520">
    <property type="component" value="Chromosome"/>
</dbReference>
<gene>
    <name evidence="1" type="ORF">QI031_00140</name>
</gene>
<name>A0AAJ6NSV4_9CYAN</name>
<evidence type="ECO:0000313" key="1">
    <source>
        <dbReference type="EMBL" id="WGV25970.1"/>
    </source>
</evidence>
<organism evidence="1 2">
    <name type="scientific">Halotia branconii CENA392</name>
    <dbReference type="NCBI Taxonomy" id="1539056"/>
    <lineage>
        <taxon>Bacteria</taxon>
        <taxon>Bacillati</taxon>
        <taxon>Cyanobacteriota</taxon>
        <taxon>Cyanophyceae</taxon>
        <taxon>Nostocales</taxon>
        <taxon>Nodulariaceae</taxon>
        <taxon>Halotia</taxon>
    </lineage>
</organism>
<dbReference type="RefSeq" id="WP_281483227.1">
    <property type="nucleotide sequence ID" value="NZ_CP124543.1"/>
</dbReference>
<reference evidence="1 2" key="1">
    <citation type="journal article" date="2023" name="Limnol Oceanogr Lett">
        <title>Environmental adaptations by the intertidal Antarctic cyanobacterium Halotia branconii CENA392 as revealed using long-read genome sequencing.</title>
        <authorList>
            <person name="Dextro R.B."/>
            <person name="Delbaje E."/>
            <person name="Freitas P.N.N."/>
            <person name="Geraldes V."/>
            <person name="Pinto E."/>
            <person name="Long P.F."/>
            <person name="Fiore M.F."/>
        </authorList>
    </citation>
    <scope>NUCLEOTIDE SEQUENCE [LARGE SCALE GENOMIC DNA]</scope>
    <source>
        <strain evidence="1 2">CENA392</strain>
    </source>
</reference>
<dbReference type="KEGG" id="hbq:QI031_00140"/>
<accession>A0AAJ6NSV4</accession>